<dbReference type="EMBL" id="KV748586">
    <property type="protein sequence ID" value="OCL14331.1"/>
    <property type="molecule type" value="Genomic_DNA"/>
</dbReference>
<feature type="transmembrane region" description="Helical" evidence="1">
    <location>
        <begin position="90"/>
        <end position="109"/>
    </location>
</feature>
<organism evidence="2 3">
    <name type="scientific">Glonium stellatum</name>
    <dbReference type="NCBI Taxonomy" id="574774"/>
    <lineage>
        <taxon>Eukaryota</taxon>
        <taxon>Fungi</taxon>
        <taxon>Dikarya</taxon>
        <taxon>Ascomycota</taxon>
        <taxon>Pezizomycotina</taxon>
        <taxon>Dothideomycetes</taxon>
        <taxon>Pleosporomycetidae</taxon>
        <taxon>Gloniales</taxon>
        <taxon>Gloniaceae</taxon>
        <taxon>Glonium</taxon>
    </lineage>
</organism>
<dbReference type="AlphaFoldDB" id="A0A8E2FC90"/>
<accession>A0A8E2FC90</accession>
<evidence type="ECO:0000313" key="3">
    <source>
        <dbReference type="Proteomes" id="UP000250140"/>
    </source>
</evidence>
<keyword evidence="1" id="KW-0472">Membrane</keyword>
<dbReference type="OrthoDB" id="2563633at2759"/>
<keyword evidence="1" id="KW-0812">Transmembrane</keyword>
<feature type="transmembrane region" description="Helical" evidence="1">
    <location>
        <begin position="26"/>
        <end position="45"/>
    </location>
</feature>
<sequence>MVAFPESFLSPLVKKPSGITPTSLALTQHFGALAFTLTAPLVLAIPNTRRGIESRQSVYCTLGAGEVCIISLALYQTYRFDDSGFSLTSLLGTTVTLAPVLLWRLYVLLRKPEWFGRYRDIRKDY</sequence>
<keyword evidence="3" id="KW-1185">Reference proteome</keyword>
<name>A0A8E2FC90_9PEZI</name>
<evidence type="ECO:0000256" key="1">
    <source>
        <dbReference type="SAM" id="Phobius"/>
    </source>
</evidence>
<reference evidence="2 3" key="1">
    <citation type="journal article" date="2016" name="Nat. Commun.">
        <title>Ectomycorrhizal ecology is imprinted in the genome of the dominant symbiotic fungus Cenococcum geophilum.</title>
        <authorList>
            <consortium name="DOE Joint Genome Institute"/>
            <person name="Peter M."/>
            <person name="Kohler A."/>
            <person name="Ohm R.A."/>
            <person name="Kuo A."/>
            <person name="Krutzmann J."/>
            <person name="Morin E."/>
            <person name="Arend M."/>
            <person name="Barry K.W."/>
            <person name="Binder M."/>
            <person name="Choi C."/>
            <person name="Clum A."/>
            <person name="Copeland A."/>
            <person name="Grisel N."/>
            <person name="Haridas S."/>
            <person name="Kipfer T."/>
            <person name="LaButti K."/>
            <person name="Lindquist E."/>
            <person name="Lipzen A."/>
            <person name="Maire R."/>
            <person name="Meier B."/>
            <person name="Mihaltcheva S."/>
            <person name="Molinier V."/>
            <person name="Murat C."/>
            <person name="Poggeler S."/>
            <person name="Quandt C.A."/>
            <person name="Sperisen C."/>
            <person name="Tritt A."/>
            <person name="Tisserant E."/>
            <person name="Crous P.W."/>
            <person name="Henrissat B."/>
            <person name="Nehls U."/>
            <person name="Egli S."/>
            <person name="Spatafora J.W."/>
            <person name="Grigoriev I.V."/>
            <person name="Martin F.M."/>
        </authorList>
    </citation>
    <scope>NUCLEOTIDE SEQUENCE [LARGE SCALE GENOMIC DNA]</scope>
    <source>
        <strain evidence="2 3">CBS 207.34</strain>
    </source>
</reference>
<feature type="transmembrane region" description="Helical" evidence="1">
    <location>
        <begin position="57"/>
        <end position="78"/>
    </location>
</feature>
<keyword evidence="1" id="KW-1133">Transmembrane helix</keyword>
<gene>
    <name evidence="2" type="ORF">AOQ84DRAFT_384792</name>
</gene>
<protein>
    <submittedName>
        <fullName evidence="2">Uncharacterized protein</fullName>
    </submittedName>
</protein>
<dbReference type="Proteomes" id="UP000250140">
    <property type="component" value="Unassembled WGS sequence"/>
</dbReference>
<proteinExistence type="predicted"/>
<evidence type="ECO:0000313" key="2">
    <source>
        <dbReference type="EMBL" id="OCL14331.1"/>
    </source>
</evidence>